<protein>
    <submittedName>
        <fullName evidence="2">Uncharacterized protein</fullName>
    </submittedName>
</protein>
<keyword evidence="3" id="KW-1185">Reference proteome</keyword>
<evidence type="ECO:0000313" key="3">
    <source>
        <dbReference type="Proteomes" id="UP001597040"/>
    </source>
</evidence>
<dbReference type="EMBL" id="JBHTKJ010000067">
    <property type="protein sequence ID" value="MFD1040356.1"/>
    <property type="molecule type" value="Genomic_DNA"/>
</dbReference>
<evidence type="ECO:0000313" key="2">
    <source>
        <dbReference type="EMBL" id="MFD1040356.1"/>
    </source>
</evidence>
<name>A0ABW3LPL0_9BACI</name>
<sequence>MSNSNDNISDRLQEKQNEKQQFIKSLSDLIHSNLAENKKGEKQDD</sequence>
<evidence type="ECO:0000256" key="1">
    <source>
        <dbReference type="SAM" id="MobiDB-lite"/>
    </source>
</evidence>
<reference evidence="3" key="1">
    <citation type="journal article" date="2019" name="Int. J. Syst. Evol. Microbiol.">
        <title>The Global Catalogue of Microorganisms (GCM) 10K type strain sequencing project: providing services to taxonomists for standard genome sequencing and annotation.</title>
        <authorList>
            <consortium name="The Broad Institute Genomics Platform"/>
            <consortium name="The Broad Institute Genome Sequencing Center for Infectious Disease"/>
            <person name="Wu L."/>
            <person name="Ma J."/>
        </authorList>
    </citation>
    <scope>NUCLEOTIDE SEQUENCE [LARGE SCALE GENOMIC DNA]</scope>
    <source>
        <strain evidence="3">CCUG 56754</strain>
    </source>
</reference>
<comment type="caution">
    <text evidence="2">The sequence shown here is derived from an EMBL/GenBank/DDBJ whole genome shotgun (WGS) entry which is preliminary data.</text>
</comment>
<gene>
    <name evidence="2" type="ORF">ACFQ3N_18430</name>
</gene>
<proteinExistence type="predicted"/>
<feature type="region of interest" description="Disordered" evidence="1">
    <location>
        <begin position="1"/>
        <end position="21"/>
    </location>
</feature>
<organism evidence="2 3">
    <name type="scientific">Virgibacillus byunsanensis</name>
    <dbReference type="NCBI Taxonomy" id="570945"/>
    <lineage>
        <taxon>Bacteria</taxon>
        <taxon>Bacillati</taxon>
        <taxon>Bacillota</taxon>
        <taxon>Bacilli</taxon>
        <taxon>Bacillales</taxon>
        <taxon>Bacillaceae</taxon>
        <taxon>Virgibacillus</taxon>
    </lineage>
</organism>
<accession>A0ABW3LPL0</accession>
<dbReference type="Proteomes" id="UP001597040">
    <property type="component" value="Unassembled WGS sequence"/>
</dbReference>
<feature type="compositionally biased region" description="Basic and acidic residues" evidence="1">
    <location>
        <begin position="8"/>
        <end position="18"/>
    </location>
</feature>
<dbReference type="RefSeq" id="WP_390364361.1">
    <property type="nucleotide sequence ID" value="NZ_JBHTKJ010000067.1"/>
</dbReference>